<organism evidence="1 2">
    <name type="scientific">Durusdinium trenchii</name>
    <dbReference type="NCBI Taxonomy" id="1381693"/>
    <lineage>
        <taxon>Eukaryota</taxon>
        <taxon>Sar</taxon>
        <taxon>Alveolata</taxon>
        <taxon>Dinophyceae</taxon>
        <taxon>Suessiales</taxon>
        <taxon>Symbiodiniaceae</taxon>
        <taxon>Durusdinium</taxon>
    </lineage>
</organism>
<evidence type="ECO:0000313" key="1">
    <source>
        <dbReference type="EMBL" id="CAK9034955.1"/>
    </source>
</evidence>
<name>A0ABP0L9C9_9DINO</name>
<protein>
    <submittedName>
        <fullName evidence="1">Uncharacterized protein</fullName>
    </submittedName>
</protein>
<evidence type="ECO:0000313" key="2">
    <source>
        <dbReference type="Proteomes" id="UP001642464"/>
    </source>
</evidence>
<comment type="caution">
    <text evidence="1">The sequence shown here is derived from an EMBL/GenBank/DDBJ whole genome shotgun (WGS) entry which is preliminary data.</text>
</comment>
<dbReference type="Proteomes" id="UP001642464">
    <property type="component" value="Unassembled WGS sequence"/>
</dbReference>
<reference evidence="1 2" key="1">
    <citation type="submission" date="2024-02" db="EMBL/GenBank/DDBJ databases">
        <authorList>
            <person name="Chen Y."/>
            <person name="Shah S."/>
            <person name="Dougan E. K."/>
            <person name="Thang M."/>
            <person name="Chan C."/>
        </authorList>
    </citation>
    <scope>NUCLEOTIDE SEQUENCE [LARGE SCALE GENOMIC DNA]</scope>
</reference>
<proteinExistence type="predicted"/>
<dbReference type="EMBL" id="CAXAMM010014903">
    <property type="protein sequence ID" value="CAK9034955.1"/>
    <property type="molecule type" value="Genomic_DNA"/>
</dbReference>
<gene>
    <name evidence="1" type="ORF">SCF082_LOCUS21082</name>
</gene>
<accession>A0ABP0L9C9</accession>
<sequence>MASVTVKVTAGTEVQGKSGKLVMYLHDQALADAAATVTAEHALSMSDETVTLDANPESEQIGKKAKDMVQPSYYICVRMDTAPTSSSVFVPFWRLGLRSLVRGHG</sequence>
<keyword evidence="2" id="KW-1185">Reference proteome</keyword>